<proteinExistence type="predicted"/>
<organism evidence="2 3">
    <name type="scientific">Caldovatus sediminis</name>
    <dbReference type="NCBI Taxonomy" id="2041189"/>
    <lineage>
        <taxon>Bacteria</taxon>
        <taxon>Pseudomonadati</taxon>
        <taxon>Pseudomonadota</taxon>
        <taxon>Alphaproteobacteria</taxon>
        <taxon>Acetobacterales</taxon>
        <taxon>Roseomonadaceae</taxon>
        <taxon>Caldovatus</taxon>
    </lineage>
</organism>
<sequence>MTDETIIVRRPAPPPASGSPKPRPGEGAAAAPEAAGPAPPAERQAPDAAPSLLEAALEATEGAAAERAAAARHATAAGPPVPDEPDDPPPAPVLRAMAPAQRLAREPTRFALDQAIAVAARVAHGAAGADPLELRYRSWPRLGLPAGEVVQAQPETGELTVAAFGLIGPGGVLPRHVTATVGAELRKRSTALHAFLDMNARRFVGLYAKAGAKYRPTRNPVPAETVLAAAIGMATPGLEGRIAPPMPTLLYHAGNLAARTRSAERLRAMLEEETGGRVDIEEFAGGWLRLPEEEQTRLGGGRTGRHAALGQGAAAGSQVWDPQARFVIRIGPLRRPAFEALLPGTPRYRTLVDLTRLFVGLDVGFALNLVLAREEIPPLALGGGVARLGQTSWLCSAAPRSRDGTEPMFDAR</sequence>
<evidence type="ECO:0008006" key="4">
    <source>
        <dbReference type="Google" id="ProtNLM"/>
    </source>
</evidence>
<evidence type="ECO:0000256" key="1">
    <source>
        <dbReference type="SAM" id="MobiDB-lite"/>
    </source>
</evidence>
<reference evidence="2 3" key="1">
    <citation type="journal article" date="2014" name="Int. J. Syst. Evol. Microbiol.">
        <title>Complete genome sequence of Corynebacterium casei LMG S-19264T (=DSM 44701T), isolated from a smear-ripened cheese.</title>
        <authorList>
            <consortium name="US DOE Joint Genome Institute (JGI-PGF)"/>
            <person name="Walter F."/>
            <person name="Albersmeier A."/>
            <person name="Kalinowski J."/>
            <person name="Ruckert C."/>
        </authorList>
    </citation>
    <scope>NUCLEOTIDE SEQUENCE [LARGE SCALE GENOMIC DNA]</scope>
    <source>
        <strain evidence="2 3">CGMCC 1.16330</strain>
    </source>
</reference>
<name>A0A8J2Z976_9PROT</name>
<dbReference type="EMBL" id="BMKS01000002">
    <property type="protein sequence ID" value="GGG20819.1"/>
    <property type="molecule type" value="Genomic_DNA"/>
</dbReference>
<dbReference type="AlphaFoldDB" id="A0A8J2Z976"/>
<dbReference type="NCBIfam" id="TIGR03347">
    <property type="entry name" value="VI_chp_1"/>
    <property type="match status" value="1"/>
</dbReference>
<dbReference type="Pfam" id="PF06996">
    <property type="entry name" value="T6SS_TssG"/>
    <property type="match status" value="1"/>
</dbReference>
<protein>
    <recommendedName>
        <fullName evidence="4">Type VI secretion system baseplate subunit TssG</fullName>
    </recommendedName>
</protein>
<accession>A0A8J2Z976</accession>
<evidence type="ECO:0000313" key="2">
    <source>
        <dbReference type="EMBL" id="GGG20819.1"/>
    </source>
</evidence>
<dbReference type="RefSeq" id="WP_188898397.1">
    <property type="nucleotide sequence ID" value="NZ_BMKS01000002.1"/>
</dbReference>
<feature type="compositionally biased region" description="Low complexity" evidence="1">
    <location>
        <begin position="25"/>
        <end position="78"/>
    </location>
</feature>
<gene>
    <name evidence="2" type="ORF">GCM10010964_06280</name>
</gene>
<dbReference type="Proteomes" id="UP000597507">
    <property type="component" value="Unassembled WGS sequence"/>
</dbReference>
<keyword evidence="3" id="KW-1185">Reference proteome</keyword>
<evidence type="ECO:0000313" key="3">
    <source>
        <dbReference type="Proteomes" id="UP000597507"/>
    </source>
</evidence>
<comment type="caution">
    <text evidence="2">The sequence shown here is derived from an EMBL/GenBank/DDBJ whole genome shotgun (WGS) entry which is preliminary data.</text>
</comment>
<dbReference type="PANTHER" id="PTHR35564:SF4">
    <property type="entry name" value="CYTOPLASMIC PROTEIN"/>
    <property type="match status" value="1"/>
</dbReference>
<feature type="region of interest" description="Disordered" evidence="1">
    <location>
        <begin position="1"/>
        <end position="94"/>
    </location>
</feature>
<dbReference type="InterPro" id="IPR010732">
    <property type="entry name" value="T6SS_TssG-like"/>
</dbReference>
<dbReference type="PANTHER" id="PTHR35564">
    <property type="match status" value="1"/>
</dbReference>